<evidence type="ECO:0000313" key="3">
    <source>
        <dbReference type="Proteomes" id="UP001320245"/>
    </source>
</evidence>
<protein>
    <submittedName>
        <fullName evidence="2">Uncharacterized protein</fullName>
    </submittedName>
</protein>
<evidence type="ECO:0000256" key="1">
    <source>
        <dbReference type="SAM" id="MobiDB-lite"/>
    </source>
</evidence>
<gene>
    <name evidence="2" type="ORF">SLS53_001528</name>
</gene>
<accession>A0AAN9YLY1</accession>
<keyword evidence="3" id="KW-1185">Reference proteome</keyword>
<comment type="caution">
    <text evidence="2">The sequence shown here is derived from an EMBL/GenBank/DDBJ whole genome shotgun (WGS) entry which is preliminary data.</text>
</comment>
<dbReference type="Proteomes" id="UP001320245">
    <property type="component" value="Unassembled WGS sequence"/>
</dbReference>
<organism evidence="2 3">
    <name type="scientific">Cytospora paraplurivora</name>
    <dbReference type="NCBI Taxonomy" id="2898453"/>
    <lineage>
        <taxon>Eukaryota</taxon>
        <taxon>Fungi</taxon>
        <taxon>Dikarya</taxon>
        <taxon>Ascomycota</taxon>
        <taxon>Pezizomycotina</taxon>
        <taxon>Sordariomycetes</taxon>
        <taxon>Sordariomycetidae</taxon>
        <taxon>Diaporthales</taxon>
        <taxon>Cytosporaceae</taxon>
        <taxon>Cytospora</taxon>
    </lineage>
</organism>
<sequence>MDCLVMVIRHVYFHLEQNDALDKIIETNEVLAFAFLNFGVDTTAGLENVQGACERMFGVIMRDWRLGENPGFADLIESEPMLRSIWSYESFLLFHPILHKGLEAYGWELITDERKQTLFEARESLVVWDTEKHKRLEDAVAFKSGRFTGRRWKFFRGTVERTKCSRMSVAMWVKFLPRKRLEDFNINAIREIKAPAHVPQYKTKLGTEGAPEIKTVEYRNDDKGPASYLLVAAVRLRSSESGCDSVRLYDILAENIVPIVPIVRDSSYMLYYIHNDGNAWDQVQDEIGRKGDGDLNSQVVWPNLPDAEASDDREPVEEEAPADEDGG</sequence>
<dbReference type="AlphaFoldDB" id="A0AAN9YLY1"/>
<evidence type="ECO:0000313" key="2">
    <source>
        <dbReference type="EMBL" id="KAK7747275.1"/>
    </source>
</evidence>
<feature type="compositionally biased region" description="Acidic residues" evidence="1">
    <location>
        <begin position="308"/>
        <end position="327"/>
    </location>
</feature>
<name>A0AAN9YLY1_9PEZI</name>
<dbReference type="EMBL" id="JAJSPL020000004">
    <property type="protein sequence ID" value="KAK7747275.1"/>
    <property type="molecule type" value="Genomic_DNA"/>
</dbReference>
<reference evidence="2 3" key="1">
    <citation type="journal article" date="2023" name="PLoS ONE">
        <title>Cytospora paraplurivora sp. nov. isolated from orchards with fruit tree decline syndrome in Ontario, Canada.</title>
        <authorList>
            <person name="Ilyukhin E."/>
            <person name="Nguyen H.D.T."/>
            <person name="Castle A.J."/>
            <person name="Ellouze W."/>
        </authorList>
    </citation>
    <scope>NUCLEOTIDE SEQUENCE [LARGE SCALE GENOMIC DNA]</scope>
    <source>
        <strain evidence="2 3">FDS-564</strain>
    </source>
</reference>
<feature type="region of interest" description="Disordered" evidence="1">
    <location>
        <begin position="289"/>
        <end position="327"/>
    </location>
</feature>
<proteinExistence type="predicted"/>